<reference evidence="4" key="1">
    <citation type="journal article" date="2015" name="Nature">
        <title>Complex archaea that bridge the gap between prokaryotes and eukaryotes.</title>
        <authorList>
            <person name="Spang A."/>
            <person name="Saw J.H."/>
            <person name="Jorgensen S.L."/>
            <person name="Zaremba-Niedzwiedzka K."/>
            <person name="Martijn J."/>
            <person name="Lind A.E."/>
            <person name="van Eijk R."/>
            <person name="Schleper C."/>
            <person name="Guy L."/>
            <person name="Ettema T.J."/>
        </authorList>
    </citation>
    <scope>NUCLEOTIDE SEQUENCE</scope>
</reference>
<feature type="transmembrane region" description="Helical" evidence="3">
    <location>
        <begin position="195"/>
        <end position="214"/>
    </location>
</feature>
<evidence type="ECO:0008006" key="5">
    <source>
        <dbReference type="Google" id="ProtNLM"/>
    </source>
</evidence>
<keyword evidence="2" id="KW-0813">Transport</keyword>
<keyword evidence="3" id="KW-0812">Transmembrane</keyword>
<evidence type="ECO:0000256" key="1">
    <source>
        <dbReference type="ARBA" id="ARBA00004429"/>
    </source>
</evidence>
<protein>
    <recommendedName>
        <fullName evidence="5">ABC-2 type transporter domain-containing protein</fullName>
    </recommendedName>
</protein>
<dbReference type="PANTHER" id="PTHR30413">
    <property type="entry name" value="INNER MEMBRANE TRANSPORT PERMEASE"/>
    <property type="match status" value="1"/>
</dbReference>
<feature type="transmembrane region" description="Helical" evidence="3">
    <location>
        <begin position="116"/>
        <end position="141"/>
    </location>
</feature>
<dbReference type="GO" id="GO:0005886">
    <property type="term" value="C:plasma membrane"/>
    <property type="evidence" value="ECO:0007669"/>
    <property type="project" value="UniProtKB-SubCell"/>
</dbReference>
<sequence>MFQPRRTNRGNIGSAVNFFELVYHSIVRSVRKQHNNAFAAIAINIMQTVIFVGVFYVMFSVLGMRGSAIRGDFVIYIMTGIFLFMMHTKTVSAVAGSEGPASAMMKHAPMTTMISLAAAALGSLYIQMLSLILIMSIYHLAFNPIVIYDTAGVFFMMLIAWFTGVAVGMVLLAIKPWAPSFTQIFTTIYQRANMIASGKMFLANSLPSFMLAMFDWNPLFHAIDQARGYAFINYNPRYSNWEYAVWVGVVLMVIGLMGEFYTRKHASASWSARR</sequence>
<feature type="transmembrane region" description="Helical" evidence="3">
    <location>
        <begin position="73"/>
        <end position="95"/>
    </location>
</feature>
<feature type="transmembrane region" description="Helical" evidence="3">
    <location>
        <begin position="37"/>
        <end position="61"/>
    </location>
</feature>
<feature type="transmembrane region" description="Helical" evidence="3">
    <location>
        <begin position="153"/>
        <end position="174"/>
    </location>
</feature>
<gene>
    <name evidence="4" type="ORF">LCGC14_0134220</name>
</gene>
<proteinExistence type="predicted"/>
<dbReference type="AlphaFoldDB" id="A0A0F9XK68"/>
<keyword evidence="3" id="KW-1133">Transmembrane helix</keyword>
<accession>A0A0F9XK68</accession>
<evidence type="ECO:0000256" key="2">
    <source>
        <dbReference type="ARBA" id="ARBA00022448"/>
    </source>
</evidence>
<name>A0A0F9XK68_9ZZZZ</name>
<dbReference type="GO" id="GO:0015920">
    <property type="term" value="P:lipopolysaccharide transport"/>
    <property type="evidence" value="ECO:0007669"/>
    <property type="project" value="TreeGrafter"/>
</dbReference>
<evidence type="ECO:0000256" key="3">
    <source>
        <dbReference type="SAM" id="Phobius"/>
    </source>
</evidence>
<feature type="transmembrane region" description="Helical" evidence="3">
    <location>
        <begin position="243"/>
        <end position="261"/>
    </location>
</feature>
<keyword evidence="3" id="KW-0472">Membrane</keyword>
<evidence type="ECO:0000313" key="4">
    <source>
        <dbReference type="EMBL" id="KKN99676.1"/>
    </source>
</evidence>
<comment type="caution">
    <text evidence="4">The sequence shown here is derived from an EMBL/GenBank/DDBJ whole genome shotgun (WGS) entry which is preliminary data.</text>
</comment>
<dbReference type="PANTHER" id="PTHR30413:SF8">
    <property type="entry name" value="TRANSPORT PERMEASE PROTEIN"/>
    <property type="match status" value="1"/>
</dbReference>
<organism evidence="4">
    <name type="scientific">marine sediment metagenome</name>
    <dbReference type="NCBI Taxonomy" id="412755"/>
    <lineage>
        <taxon>unclassified sequences</taxon>
        <taxon>metagenomes</taxon>
        <taxon>ecological metagenomes</taxon>
    </lineage>
</organism>
<comment type="subcellular location">
    <subcellularLocation>
        <location evidence="1">Cell inner membrane</location>
        <topology evidence="1">Multi-pass membrane protein</topology>
    </subcellularLocation>
</comment>
<dbReference type="EMBL" id="LAZR01000045">
    <property type="protein sequence ID" value="KKN99676.1"/>
    <property type="molecule type" value="Genomic_DNA"/>
</dbReference>